<keyword evidence="5" id="KW-0325">Glycoprotein</keyword>
<dbReference type="Gene3D" id="3.90.215.10">
    <property type="entry name" value="Gamma Fibrinogen, chain A, domain 1"/>
    <property type="match status" value="1"/>
</dbReference>
<dbReference type="Pfam" id="PF00008">
    <property type="entry name" value="EGF"/>
    <property type="match status" value="3"/>
</dbReference>
<dbReference type="Proteomes" id="UP001159428">
    <property type="component" value="Unassembled WGS sequence"/>
</dbReference>
<reference evidence="11 12" key="1">
    <citation type="submission" date="2022-05" db="EMBL/GenBank/DDBJ databases">
        <authorList>
            <consortium name="Genoscope - CEA"/>
            <person name="William W."/>
        </authorList>
    </citation>
    <scope>NUCLEOTIDE SEQUENCE [LARGE SCALE GENOMIC DNA]</scope>
</reference>
<dbReference type="PANTHER" id="PTHR24049:SF22">
    <property type="entry name" value="DROSOPHILA CRUMBS HOMOLOG"/>
    <property type="match status" value="1"/>
</dbReference>
<evidence type="ECO:0000313" key="12">
    <source>
        <dbReference type="Proteomes" id="UP001159428"/>
    </source>
</evidence>
<dbReference type="FunFam" id="2.10.25.10:FF:000143">
    <property type="entry name" value="Protein crumbs 1"/>
    <property type="match status" value="1"/>
</dbReference>
<dbReference type="PROSITE" id="PS01187">
    <property type="entry name" value="EGF_CA"/>
    <property type="match status" value="2"/>
</dbReference>
<dbReference type="InterPro" id="IPR016187">
    <property type="entry name" value="CTDL_fold"/>
</dbReference>
<dbReference type="Pfam" id="PF00059">
    <property type="entry name" value="Lectin_C"/>
    <property type="match status" value="1"/>
</dbReference>
<dbReference type="SMART" id="SM00181">
    <property type="entry name" value="EGF"/>
    <property type="match status" value="3"/>
</dbReference>
<dbReference type="SUPFAM" id="SSF57196">
    <property type="entry name" value="EGF/Laminin"/>
    <property type="match status" value="3"/>
</dbReference>
<evidence type="ECO:0000256" key="4">
    <source>
        <dbReference type="ARBA" id="ARBA00023157"/>
    </source>
</evidence>
<dbReference type="InterPro" id="IPR016186">
    <property type="entry name" value="C-type_lectin-like/link_sf"/>
</dbReference>
<feature type="disulfide bond" evidence="6">
    <location>
        <begin position="896"/>
        <end position="905"/>
    </location>
</feature>
<dbReference type="GO" id="GO:0005509">
    <property type="term" value="F:calcium ion binding"/>
    <property type="evidence" value="ECO:0007669"/>
    <property type="project" value="InterPro"/>
</dbReference>
<dbReference type="CDD" id="cd00104">
    <property type="entry name" value="KAZAL_FS"/>
    <property type="match status" value="1"/>
</dbReference>
<dbReference type="InterPro" id="IPR001881">
    <property type="entry name" value="EGF-like_Ca-bd_dom"/>
</dbReference>
<dbReference type="CDD" id="cd00054">
    <property type="entry name" value="EGF_CA"/>
    <property type="match status" value="3"/>
</dbReference>
<feature type="signal peptide" evidence="7">
    <location>
        <begin position="1"/>
        <end position="25"/>
    </location>
</feature>
<dbReference type="InterPro" id="IPR000742">
    <property type="entry name" value="EGF"/>
</dbReference>
<dbReference type="PROSITE" id="PS01186">
    <property type="entry name" value="EGF_2"/>
    <property type="match status" value="1"/>
</dbReference>
<dbReference type="SUPFAM" id="SSF56436">
    <property type="entry name" value="C-type lectin-like"/>
    <property type="match status" value="1"/>
</dbReference>
<feature type="disulfide bond" evidence="6">
    <location>
        <begin position="822"/>
        <end position="831"/>
    </location>
</feature>
<dbReference type="InterPro" id="IPR036058">
    <property type="entry name" value="Kazal_dom_sf"/>
</dbReference>
<evidence type="ECO:0000256" key="1">
    <source>
        <dbReference type="ARBA" id="ARBA00022536"/>
    </source>
</evidence>
<dbReference type="NCBIfam" id="NF040941">
    <property type="entry name" value="GGGWT_bact"/>
    <property type="match status" value="1"/>
</dbReference>
<feature type="domain" description="EGF-like" evidence="8">
    <location>
        <begin position="833"/>
        <end position="869"/>
    </location>
</feature>
<dbReference type="InterPro" id="IPR002181">
    <property type="entry name" value="Fibrinogen_a/b/g_C_dom"/>
</dbReference>
<dbReference type="GO" id="GO:0005886">
    <property type="term" value="C:plasma membrane"/>
    <property type="evidence" value="ECO:0007669"/>
    <property type="project" value="TreeGrafter"/>
</dbReference>
<dbReference type="Pfam" id="PF07648">
    <property type="entry name" value="Kazal_2"/>
    <property type="match status" value="1"/>
</dbReference>
<dbReference type="SMART" id="SM00280">
    <property type="entry name" value="KAZAL"/>
    <property type="match status" value="1"/>
</dbReference>
<dbReference type="Gene3D" id="2.10.25.10">
    <property type="entry name" value="Laminin"/>
    <property type="match status" value="3"/>
</dbReference>
<dbReference type="PROSITE" id="PS51465">
    <property type="entry name" value="KAZAL_2"/>
    <property type="match status" value="1"/>
</dbReference>
<dbReference type="InterPro" id="IPR014716">
    <property type="entry name" value="Fibrinogen_a/b/g_C_1"/>
</dbReference>
<feature type="chain" id="PRO_5044021118" evidence="7">
    <location>
        <begin position="26"/>
        <end position="1155"/>
    </location>
</feature>
<keyword evidence="12" id="KW-1185">Reference proteome</keyword>
<dbReference type="PRINTS" id="PR00010">
    <property type="entry name" value="EGFBLOOD"/>
</dbReference>
<comment type="caution">
    <text evidence="6">Lacks conserved residue(s) required for the propagation of feature annotation.</text>
</comment>
<dbReference type="InterPro" id="IPR051022">
    <property type="entry name" value="Notch_Cell-Fate_Det"/>
</dbReference>
<dbReference type="PROSITE" id="PS50026">
    <property type="entry name" value="EGF_3"/>
    <property type="match status" value="3"/>
</dbReference>
<dbReference type="SMART" id="SM00179">
    <property type="entry name" value="EGF_CA"/>
    <property type="match status" value="3"/>
</dbReference>
<dbReference type="AlphaFoldDB" id="A0AAU9WA28"/>
<dbReference type="InterPro" id="IPR018097">
    <property type="entry name" value="EGF_Ca-bd_CS"/>
</dbReference>
<dbReference type="FunFam" id="2.10.25.10:FF:000122">
    <property type="entry name" value="Protein crumbs homolog 2"/>
    <property type="match status" value="2"/>
</dbReference>
<dbReference type="Gene3D" id="3.30.60.30">
    <property type="match status" value="1"/>
</dbReference>
<evidence type="ECO:0000259" key="9">
    <source>
        <dbReference type="PROSITE" id="PS50041"/>
    </source>
</evidence>
<evidence type="ECO:0000256" key="6">
    <source>
        <dbReference type="PROSITE-ProRule" id="PRU00076"/>
    </source>
</evidence>
<dbReference type="PROSITE" id="PS00615">
    <property type="entry name" value="C_TYPE_LECTIN_1"/>
    <property type="match status" value="1"/>
</dbReference>
<organism evidence="11 12">
    <name type="scientific">Pocillopora meandrina</name>
    <dbReference type="NCBI Taxonomy" id="46732"/>
    <lineage>
        <taxon>Eukaryota</taxon>
        <taxon>Metazoa</taxon>
        <taxon>Cnidaria</taxon>
        <taxon>Anthozoa</taxon>
        <taxon>Hexacorallia</taxon>
        <taxon>Scleractinia</taxon>
        <taxon>Astrocoeniina</taxon>
        <taxon>Pocilloporidae</taxon>
        <taxon>Pocillopora</taxon>
    </lineage>
</organism>
<feature type="domain" description="EGF-like" evidence="8">
    <location>
        <begin position="870"/>
        <end position="906"/>
    </location>
</feature>
<dbReference type="PROSITE" id="PS50041">
    <property type="entry name" value="C_TYPE_LECTIN_2"/>
    <property type="match status" value="1"/>
</dbReference>
<dbReference type="InterPro" id="IPR002350">
    <property type="entry name" value="Kazal_dom"/>
</dbReference>
<accession>A0AAU9WA28</accession>
<keyword evidence="1 6" id="KW-0245">EGF-like domain</keyword>
<dbReference type="InterPro" id="IPR018378">
    <property type="entry name" value="C-type_lectin_CS"/>
</dbReference>
<evidence type="ECO:0000259" key="10">
    <source>
        <dbReference type="PROSITE" id="PS51465"/>
    </source>
</evidence>
<sequence>MRVLPGTHLLAVLFVVCKSALMVEGQTLVQDGKINFTASYPDLLYCTNVQFPRAFSSSRNVRVIASIAYESNTRSVHDSAVVWTSDVTQNSFRVCALESGLGTNGSAVVNWIAFRGAPSGMLDGTASFSAFTSGTKCERVTFVQRFASIPKVLATVRHSVSNKPQDAMNVWVEELKADYFRVCLREVKTFDGKHQNLKDWLAFTHGGIQLTFHGKLLFENGGAPREKDNFAFCKVHNFTDEFYAPPVVIVTVNHLYVSKNVYSIKPENNVLNTWIEEITISSFRVCVKDLAGMESQHDPVTLDYVVIGDRDPCINVSCNYFAVCKAFGPKDARCICVDNCPSYDEPVCSSNGTTYDNECIFQREMCHLKANFTLYHPGDCTGFPSQKGRHRLHHHPNWAEAVCEQIPLVPYVFYPDKPVHVQVSVNHVNFSDPSYVHEAAVAWVEDLRENNFTICVTQAGRNEKKNGKTFAMVDWLAYQGAPDGGVSGEMDMPTWWTGTNCRTVSFPPKKFKSLPTVLVSAEHERRGVKHDASSVWVEDLTTTSFKICIRELQNFDGAHQSIHVDWMAFEELHQPLFREHGSLYFANGKQPSEEFNYAFCEDVVFKKPYNDSPAILVSANHSTNGGNLNPLYNSVSAWVEYINKTGFRACVKELFVNQHDPLSVSYAVMPDVCEPGWSFYNGSCFYTSDTCESWSNASTICRKMGANLPAIESQEENVYIQHRHNGEKAWIGLNDIAIEGLFSWVDGCPDKFRYWAESQPNDFRGEDCVHTLGPGHGYMWNDVDCTACHQYTCKKDYDECTSNPCLNGGTCVNGKRKFSCICPATHKGDLCEEIDECSSSPCLNGGTCTDGVNNFTCSCPSPYFGHRCQETDECQSNPCQNGGTCIDGVYNFTCACSSYHSGSRCEVATATSCKSHYAVGRTSSGTYYLSVSGYTFQVYCDMSGNSGGWTLIARFSNADGKNWMRDDAYWWYDIQSSQGSPTSTSSNSDMISEAFWKVQGSEIKITRSDDSSNSALLRTYNNCFGGKTCRGFMSAYGKFSYRNVWSNDQCLGTCPVYYGGLYQTTVGFSQAHCSGNIQGSYRIGFWCQWDAGDGSVMMFGGGGSGCSRADHGIGITENDYGGFEEWSGRGEIDFGNEANNYNSPTTSYALNLWIR</sequence>
<gene>
    <name evidence="11" type="ORF">PMEA_00034730</name>
</gene>
<evidence type="ECO:0000256" key="3">
    <source>
        <dbReference type="ARBA" id="ARBA00022737"/>
    </source>
</evidence>
<evidence type="ECO:0000256" key="2">
    <source>
        <dbReference type="ARBA" id="ARBA00022729"/>
    </source>
</evidence>
<keyword evidence="4 6" id="KW-1015">Disulfide bond</keyword>
<dbReference type="Gene3D" id="2.60.40.2080">
    <property type="match status" value="5"/>
</dbReference>
<proteinExistence type="predicted"/>
<dbReference type="SUPFAM" id="SSF141086">
    <property type="entry name" value="Agglutinin HPA-like"/>
    <property type="match status" value="1"/>
</dbReference>
<keyword evidence="3" id="KW-0677">Repeat</keyword>
<feature type="domain" description="C-type lectin" evidence="9">
    <location>
        <begin position="680"/>
        <end position="794"/>
    </location>
</feature>
<dbReference type="SUPFAM" id="SSF56496">
    <property type="entry name" value="Fibrinogen C-terminal domain-like"/>
    <property type="match status" value="1"/>
</dbReference>
<evidence type="ECO:0000256" key="7">
    <source>
        <dbReference type="SAM" id="SignalP"/>
    </source>
</evidence>
<evidence type="ECO:0000259" key="8">
    <source>
        <dbReference type="PROSITE" id="PS50026"/>
    </source>
</evidence>
<dbReference type="InterPro" id="IPR000152">
    <property type="entry name" value="EGF-type_Asp/Asn_hydroxyl_site"/>
</dbReference>
<evidence type="ECO:0000256" key="5">
    <source>
        <dbReference type="ARBA" id="ARBA00023180"/>
    </source>
</evidence>
<dbReference type="PROSITE" id="PS00022">
    <property type="entry name" value="EGF_1"/>
    <property type="match status" value="3"/>
</dbReference>
<dbReference type="GO" id="GO:0045197">
    <property type="term" value="P:establishment or maintenance of epithelial cell apical/basal polarity"/>
    <property type="evidence" value="ECO:0007669"/>
    <property type="project" value="TreeGrafter"/>
</dbReference>
<comment type="caution">
    <text evidence="11">The sequence shown here is derived from an EMBL/GenBank/DDBJ whole genome shotgun (WGS) entry which is preliminary data.</text>
</comment>
<dbReference type="EMBL" id="CALNXJ010000009">
    <property type="protein sequence ID" value="CAH3104440.1"/>
    <property type="molecule type" value="Genomic_DNA"/>
</dbReference>
<dbReference type="Pfam" id="PF00147">
    <property type="entry name" value="Fibrinogen_C"/>
    <property type="match status" value="1"/>
</dbReference>
<dbReference type="InterPro" id="IPR037221">
    <property type="entry name" value="H-type_lectin_dom_sf"/>
</dbReference>
<dbReference type="SUPFAM" id="SSF100895">
    <property type="entry name" value="Kazal-type serine protease inhibitors"/>
    <property type="match status" value="1"/>
</dbReference>
<protein>
    <submittedName>
        <fullName evidence="11">Uncharacterized protein</fullName>
    </submittedName>
</protein>
<feature type="domain" description="Kazal-like" evidence="10">
    <location>
        <begin position="335"/>
        <end position="382"/>
    </location>
</feature>
<dbReference type="InterPro" id="IPR001304">
    <property type="entry name" value="C-type_lectin-like"/>
</dbReference>
<feature type="disulfide bond" evidence="6">
    <location>
        <begin position="859"/>
        <end position="868"/>
    </location>
</feature>
<dbReference type="PROSITE" id="PS00010">
    <property type="entry name" value="ASX_HYDROXYL"/>
    <property type="match status" value="3"/>
</dbReference>
<feature type="domain" description="EGF-like" evidence="8">
    <location>
        <begin position="796"/>
        <end position="832"/>
    </location>
</feature>
<evidence type="ECO:0000313" key="11">
    <source>
        <dbReference type="EMBL" id="CAH3104440.1"/>
    </source>
</evidence>
<dbReference type="SMART" id="SM00034">
    <property type="entry name" value="CLECT"/>
    <property type="match status" value="1"/>
</dbReference>
<dbReference type="GO" id="GO:0007157">
    <property type="term" value="P:heterophilic cell-cell adhesion via plasma membrane cell adhesion molecules"/>
    <property type="evidence" value="ECO:0007669"/>
    <property type="project" value="TreeGrafter"/>
</dbReference>
<name>A0AAU9WA28_9CNID</name>
<dbReference type="PANTHER" id="PTHR24049">
    <property type="entry name" value="CRUMBS FAMILY MEMBER"/>
    <property type="match status" value="1"/>
</dbReference>
<keyword evidence="2 7" id="KW-0732">Signal</keyword>
<dbReference type="Gene3D" id="3.10.100.10">
    <property type="entry name" value="Mannose-Binding Protein A, subunit A"/>
    <property type="match status" value="1"/>
</dbReference>
<dbReference type="GO" id="GO:0032991">
    <property type="term" value="C:protein-containing complex"/>
    <property type="evidence" value="ECO:0007669"/>
    <property type="project" value="TreeGrafter"/>
</dbReference>
<dbReference type="InterPro" id="IPR036056">
    <property type="entry name" value="Fibrinogen-like_C"/>
</dbReference>